<dbReference type="Proteomes" id="UP000315439">
    <property type="component" value="Unassembled WGS sequence"/>
</dbReference>
<dbReference type="Gene3D" id="2.60.120.10">
    <property type="entry name" value="Jelly Rolls"/>
    <property type="match status" value="1"/>
</dbReference>
<dbReference type="InterPro" id="IPR014710">
    <property type="entry name" value="RmlC-like_jellyroll"/>
</dbReference>
<dbReference type="InterPro" id="IPR036388">
    <property type="entry name" value="WH-like_DNA-bd_sf"/>
</dbReference>
<evidence type="ECO:0000256" key="1">
    <source>
        <dbReference type="ARBA" id="ARBA00023015"/>
    </source>
</evidence>
<feature type="domain" description="Cyclic nucleotide-binding" evidence="4">
    <location>
        <begin position="10"/>
        <end position="130"/>
    </location>
</feature>
<dbReference type="SUPFAM" id="SSF46785">
    <property type="entry name" value="Winged helix' DNA-binding domain"/>
    <property type="match status" value="1"/>
</dbReference>
<keyword evidence="2" id="KW-0238">DNA-binding</keyword>
<dbReference type="SMART" id="SM00100">
    <property type="entry name" value="cNMP"/>
    <property type="match status" value="1"/>
</dbReference>
<evidence type="ECO:0000313" key="7">
    <source>
        <dbReference type="Proteomes" id="UP000315439"/>
    </source>
</evidence>
<keyword evidence="1" id="KW-0805">Transcription regulation</keyword>
<name>A0A545UFE3_9GAMM</name>
<dbReference type="PROSITE" id="PS00889">
    <property type="entry name" value="CNMP_BINDING_2"/>
    <property type="match status" value="1"/>
</dbReference>
<keyword evidence="3" id="KW-0804">Transcription</keyword>
<dbReference type="InterPro" id="IPR000595">
    <property type="entry name" value="cNMP-bd_dom"/>
</dbReference>
<dbReference type="PANTHER" id="PTHR24567">
    <property type="entry name" value="CRP FAMILY TRANSCRIPTIONAL REGULATORY PROTEIN"/>
    <property type="match status" value="1"/>
</dbReference>
<dbReference type="RefSeq" id="WP_142892697.1">
    <property type="nucleotide sequence ID" value="NZ_ML660162.1"/>
</dbReference>
<protein>
    <submittedName>
        <fullName evidence="6">Crp/Fnr family transcriptional regulator</fullName>
    </submittedName>
</protein>
<dbReference type="InterPro" id="IPR050397">
    <property type="entry name" value="Env_Response_Regulators"/>
</dbReference>
<dbReference type="AlphaFoldDB" id="A0A545UFE3"/>
<dbReference type="PANTHER" id="PTHR24567:SF68">
    <property type="entry name" value="DNA-BINDING TRANSCRIPTIONAL DUAL REGULATOR CRP"/>
    <property type="match status" value="1"/>
</dbReference>
<evidence type="ECO:0000259" key="5">
    <source>
        <dbReference type="PROSITE" id="PS51063"/>
    </source>
</evidence>
<evidence type="ECO:0000256" key="3">
    <source>
        <dbReference type="ARBA" id="ARBA00023163"/>
    </source>
</evidence>
<dbReference type="SUPFAM" id="SSF51206">
    <property type="entry name" value="cAMP-binding domain-like"/>
    <property type="match status" value="1"/>
</dbReference>
<dbReference type="InterPro" id="IPR036390">
    <property type="entry name" value="WH_DNA-bd_sf"/>
</dbReference>
<dbReference type="GO" id="GO:0005829">
    <property type="term" value="C:cytosol"/>
    <property type="evidence" value="ECO:0007669"/>
    <property type="project" value="TreeGrafter"/>
</dbReference>
<feature type="domain" description="HTH crp-type" evidence="5">
    <location>
        <begin position="144"/>
        <end position="213"/>
    </location>
</feature>
<dbReference type="InterPro" id="IPR018488">
    <property type="entry name" value="cNMP-bd_CS"/>
</dbReference>
<dbReference type="PROSITE" id="PS51063">
    <property type="entry name" value="HTH_CRP_2"/>
    <property type="match status" value="1"/>
</dbReference>
<reference evidence="6 7" key="1">
    <citation type="submission" date="2019-07" db="EMBL/GenBank/DDBJ databases">
        <title>Draft genome for Aliikangiella sp. M105.</title>
        <authorList>
            <person name="Wang G."/>
        </authorList>
    </citation>
    <scope>NUCLEOTIDE SEQUENCE [LARGE SCALE GENOMIC DNA]</scope>
    <source>
        <strain evidence="6 7">M105</strain>
    </source>
</reference>
<dbReference type="EMBL" id="VIKS01000004">
    <property type="protein sequence ID" value="TQV88188.1"/>
    <property type="molecule type" value="Genomic_DNA"/>
</dbReference>
<dbReference type="GO" id="GO:0003700">
    <property type="term" value="F:DNA-binding transcription factor activity"/>
    <property type="evidence" value="ECO:0007669"/>
    <property type="project" value="TreeGrafter"/>
</dbReference>
<proteinExistence type="predicted"/>
<comment type="caution">
    <text evidence="6">The sequence shown here is derived from an EMBL/GenBank/DDBJ whole genome shotgun (WGS) entry which is preliminary data.</text>
</comment>
<dbReference type="GO" id="GO:0003677">
    <property type="term" value="F:DNA binding"/>
    <property type="evidence" value="ECO:0007669"/>
    <property type="project" value="UniProtKB-KW"/>
</dbReference>
<dbReference type="Pfam" id="PF00027">
    <property type="entry name" value="cNMP_binding"/>
    <property type="match status" value="1"/>
</dbReference>
<dbReference type="Pfam" id="PF13545">
    <property type="entry name" value="HTH_Crp_2"/>
    <property type="match status" value="1"/>
</dbReference>
<dbReference type="PROSITE" id="PS50042">
    <property type="entry name" value="CNMP_BINDING_3"/>
    <property type="match status" value="1"/>
</dbReference>
<dbReference type="CDD" id="cd00092">
    <property type="entry name" value="HTH_CRP"/>
    <property type="match status" value="1"/>
</dbReference>
<sequence length="217" mass="24766">MMLQLQNFELFKQLEKEQIDDVLSHIHCRSFPKKTQIVTEGDDSHSLYFVLEGRVKIYLDDDNGKEIIVNIHTPGDFFGELGLVKSIPRTASVLTMEDSRLGIMPESDFKRCLSTYSAFSISLIENLATRLIEATETIRKLGLMDVYRRIAVTFLNLSEEIDGVRIINEKLTQQNIASRVGASREMVARILKDLRAGGYISQEDNKIILHKPLPHSW</sequence>
<organism evidence="6 7">
    <name type="scientific">Aliikangiella coralliicola</name>
    <dbReference type="NCBI Taxonomy" id="2592383"/>
    <lineage>
        <taxon>Bacteria</taxon>
        <taxon>Pseudomonadati</taxon>
        <taxon>Pseudomonadota</taxon>
        <taxon>Gammaproteobacteria</taxon>
        <taxon>Oceanospirillales</taxon>
        <taxon>Pleioneaceae</taxon>
        <taxon>Aliikangiella</taxon>
    </lineage>
</organism>
<dbReference type="OrthoDB" id="6881322at2"/>
<dbReference type="PRINTS" id="PR00103">
    <property type="entry name" value="CAMPKINASE"/>
</dbReference>
<accession>A0A545UFE3</accession>
<dbReference type="InterPro" id="IPR018490">
    <property type="entry name" value="cNMP-bd_dom_sf"/>
</dbReference>
<dbReference type="SMART" id="SM00419">
    <property type="entry name" value="HTH_CRP"/>
    <property type="match status" value="1"/>
</dbReference>
<evidence type="ECO:0000256" key="2">
    <source>
        <dbReference type="ARBA" id="ARBA00023125"/>
    </source>
</evidence>
<gene>
    <name evidence="6" type="ORF">FLL46_06575</name>
</gene>
<evidence type="ECO:0000259" key="4">
    <source>
        <dbReference type="PROSITE" id="PS50042"/>
    </source>
</evidence>
<dbReference type="Gene3D" id="1.10.10.10">
    <property type="entry name" value="Winged helix-like DNA-binding domain superfamily/Winged helix DNA-binding domain"/>
    <property type="match status" value="1"/>
</dbReference>
<evidence type="ECO:0000313" key="6">
    <source>
        <dbReference type="EMBL" id="TQV88188.1"/>
    </source>
</evidence>
<dbReference type="InterPro" id="IPR012318">
    <property type="entry name" value="HTH_CRP"/>
</dbReference>
<keyword evidence="7" id="KW-1185">Reference proteome</keyword>
<dbReference type="CDD" id="cd00038">
    <property type="entry name" value="CAP_ED"/>
    <property type="match status" value="1"/>
</dbReference>